<comment type="similarity">
    <text evidence="5">In the N-terminal section; belongs to the DHBP synthase family.</text>
</comment>
<evidence type="ECO:0000256" key="11">
    <source>
        <dbReference type="ARBA" id="ARBA00023134"/>
    </source>
</evidence>
<dbReference type="GO" id="GO:0003935">
    <property type="term" value="F:GTP cyclohydrolase II activity"/>
    <property type="evidence" value="ECO:0007669"/>
    <property type="project" value="UniProtKB-UniRule"/>
</dbReference>
<dbReference type="NCBIfam" id="NF001591">
    <property type="entry name" value="PRK00393.1"/>
    <property type="match status" value="1"/>
</dbReference>
<evidence type="ECO:0000256" key="6">
    <source>
        <dbReference type="ARBA" id="ARBA00022619"/>
    </source>
</evidence>
<dbReference type="Pfam" id="PF00925">
    <property type="entry name" value="GTP_cyclohydro2"/>
    <property type="match status" value="1"/>
</dbReference>
<comment type="catalytic activity">
    <reaction evidence="1">
        <text>D-ribulose 5-phosphate = (2S)-2-hydroxy-3-oxobutyl phosphate + formate + H(+)</text>
        <dbReference type="Rhea" id="RHEA:18457"/>
        <dbReference type="ChEBI" id="CHEBI:15378"/>
        <dbReference type="ChEBI" id="CHEBI:15740"/>
        <dbReference type="ChEBI" id="CHEBI:58121"/>
        <dbReference type="ChEBI" id="CHEBI:58830"/>
        <dbReference type="EC" id="4.1.99.12"/>
    </reaction>
</comment>
<dbReference type="GO" id="GO:0008686">
    <property type="term" value="F:3,4-dihydroxy-2-butanone-4-phosphate synthase activity"/>
    <property type="evidence" value="ECO:0007669"/>
    <property type="project" value="UniProtKB-EC"/>
</dbReference>
<feature type="binding site" evidence="14">
    <location>
        <begin position="378"/>
        <end position="380"/>
    </location>
    <ligand>
        <name>GTP</name>
        <dbReference type="ChEBI" id="CHEBI:37565"/>
    </ligand>
</feature>
<dbReference type="SUPFAM" id="SSF142695">
    <property type="entry name" value="RibA-like"/>
    <property type="match status" value="1"/>
</dbReference>
<reference evidence="17" key="2">
    <citation type="submission" date="2020-09" db="EMBL/GenBank/DDBJ databases">
        <authorList>
            <person name="Sun Q."/>
            <person name="Zhou Y."/>
        </authorList>
    </citation>
    <scope>NUCLEOTIDE SEQUENCE</scope>
    <source>
        <strain evidence="17">CGMCC 4.7398</strain>
    </source>
</reference>
<evidence type="ECO:0000256" key="14">
    <source>
        <dbReference type="HAMAP-Rule" id="MF_00179"/>
    </source>
</evidence>
<feature type="binding site" evidence="14">
    <location>
        <position position="351"/>
    </location>
    <ligand>
        <name>Zn(2+)</name>
        <dbReference type="ChEBI" id="CHEBI:29105"/>
        <note>catalytic</note>
    </ligand>
</feature>
<dbReference type="GO" id="GO:0009231">
    <property type="term" value="P:riboflavin biosynthetic process"/>
    <property type="evidence" value="ECO:0007669"/>
    <property type="project" value="UniProtKB-UniRule"/>
</dbReference>
<sequence length="517" mass="54023">MSADSTVSTASAAGTDVVATDAIDTDAMETGLVDTGAMKTGLVERAFAELAAGRPVLVADDEGRENEVDVIFAASAASAEWVAWAVRHSSGYLCAPMPGYRADALELPLMVERSEDPRGTAYTVSVDAAVGVTTGISAADRARTLRVLGDPASGARDLIRPGHVLPLRARPGGVLERAGHTEAAVDLVRLAGGVGGDLGEVGAIAELVRDDGAVMRLAEARVLAQEAGLVVLTVADLVAWRLVYDPVPLDSLTPLDSPAPLAGTPDQPAGSDGVLPARVHRVAEASLPTRYGDFRVVAYRDLLSDAEHLALMPARLSGPRREAPVPASAHGRLVRVHSECLTGDALGSLRCDCGPQLEASLRAVAAEGGAVVYLRGHEGRGIGLAAKIQAYALQDTGRDTVQANEDLGLPVDAREYGAASAILADLGLDGVTLLTNNPEKVTGLREAGTDVVGRRGLVVGRGLHNHRYLETKRAVLGHRIDRLDVGELDRAELDRAELDLKELDNQLDLNQDEGACA</sequence>
<dbReference type="Proteomes" id="UP000627369">
    <property type="component" value="Unassembled WGS sequence"/>
</dbReference>
<evidence type="ECO:0000256" key="12">
    <source>
        <dbReference type="ARBA" id="ARBA00043932"/>
    </source>
</evidence>
<keyword evidence="6 14" id="KW-0686">Riboflavin biosynthesis</keyword>
<dbReference type="AlphaFoldDB" id="A0A919G540"/>
<keyword evidence="8 14" id="KW-0547">Nucleotide-binding</keyword>
<dbReference type="EC" id="3.5.4.25" evidence="14"/>
<dbReference type="NCBIfam" id="TIGR00506">
    <property type="entry name" value="ribB"/>
    <property type="match status" value="1"/>
</dbReference>
<comment type="pathway">
    <text evidence="3 14">Cofactor biosynthesis; riboflavin biosynthesis; 5-amino-6-(D-ribitylamino)uracil from GTP: step 1/4.</text>
</comment>
<proteinExistence type="inferred from homology"/>
<evidence type="ECO:0000256" key="3">
    <source>
        <dbReference type="ARBA" id="ARBA00004853"/>
    </source>
</evidence>
<dbReference type="SUPFAM" id="SSF55821">
    <property type="entry name" value="YrdC/RibB"/>
    <property type="match status" value="1"/>
</dbReference>
<evidence type="ECO:0000313" key="17">
    <source>
        <dbReference type="EMBL" id="GHH77764.1"/>
    </source>
</evidence>
<dbReference type="Gene3D" id="3.90.870.10">
    <property type="entry name" value="DHBP synthase"/>
    <property type="match status" value="1"/>
</dbReference>
<dbReference type="InterPro" id="IPR000422">
    <property type="entry name" value="DHBP_synthase_RibB"/>
</dbReference>
<feature type="domain" description="GTP cyclohydrolase II" evidence="16">
    <location>
        <begin position="281"/>
        <end position="454"/>
    </location>
</feature>
<evidence type="ECO:0000313" key="18">
    <source>
        <dbReference type="Proteomes" id="UP000627369"/>
    </source>
</evidence>
<evidence type="ECO:0000256" key="5">
    <source>
        <dbReference type="ARBA" id="ARBA00005520"/>
    </source>
</evidence>
<evidence type="ECO:0000256" key="7">
    <source>
        <dbReference type="ARBA" id="ARBA00022723"/>
    </source>
</evidence>
<keyword evidence="18" id="KW-1185">Reference proteome</keyword>
<dbReference type="EMBL" id="BNAS01000006">
    <property type="protein sequence ID" value="GHH77764.1"/>
    <property type="molecule type" value="Genomic_DNA"/>
</dbReference>
<dbReference type="InterPro" id="IPR032677">
    <property type="entry name" value="GTP_cyclohydro_II"/>
</dbReference>
<dbReference type="InterPro" id="IPR017945">
    <property type="entry name" value="DHBP_synth_RibB-like_a/b_dom"/>
</dbReference>
<comment type="cofactor">
    <cofactor evidence="14">
        <name>Zn(2+)</name>
        <dbReference type="ChEBI" id="CHEBI:29105"/>
    </cofactor>
    <text evidence="14">Binds 1 zinc ion per subunit.</text>
</comment>
<dbReference type="GO" id="GO:0005525">
    <property type="term" value="F:GTP binding"/>
    <property type="evidence" value="ECO:0007669"/>
    <property type="project" value="UniProtKB-KW"/>
</dbReference>
<comment type="caution">
    <text evidence="17">The sequence shown here is derived from an EMBL/GenBank/DDBJ whole genome shotgun (WGS) entry which is preliminary data.</text>
</comment>
<protein>
    <recommendedName>
        <fullName evidence="14">GTP cyclohydrolase-2</fullName>
        <ecNumber evidence="14">3.5.4.25</ecNumber>
    </recommendedName>
    <alternativeName>
        <fullName evidence="14">GTP cyclohydrolase II</fullName>
    </alternativeName>
</protein>
<feature type="binding site" evidence="14">
    <location>
        <position position="340"/>
    </location>
    <ligand>
        <name>Zn(2+)</name>
        <dbReference type="ChEBI" id="CHEBI:29105"/>
        <note>catalytic</note>
    </ligand>
</feature>
<name>A0A919G540_9MICO</name>
<dbReference type="Gene3D" id="3.40.50.10990">
    <property type="entry name" value="GTP cyclohydrolase II"/>
    <property type="match status" value="1"/>
</dbReference>
<feature type="binding site" evidence="14">
    <location>
        <position position="356"/>
    </location>
    <ligand>
        <name>GTP</name>
        <dbReference type="ChEBI" id="CHEBI:37565"/>
    </ligand>
</feature>
<dbReference type="GO" id="GO:0005829">
    <property type="term" value="C:cytosol"/>
    <property type="evidence" value="ECO:0007669"/>
    <property type="project" value="TreeGrafter"/>
</dbReference>
<comment type="function">
    <text evidence="12 14">Catalyzes the conversion of GTP to 2,5-diamino-6-ribosylamino-4(3H)-pyrimidinone 5'-phosphate (DARP), formate and pyrophosphate.</text>
</comment>
<keyword evidence="15" id="KW-0175">Coiled coil</keyword>
<evidence type="ECO:0000259" key="16">
    <source>
        <dbReference type="Pfam" id="PF00925"/>
    </source>
</evidence>
<comment type="catalytic activity">
    <reaction evidence="13 14">
        <text>GTP + 4 H2O = 2,5-diamino-6-hydroxy-4-(5-phosphoribosylamino)-pyrimidine + formate + 2 phosphate + 3 H(+)</text>
        <dbReference type="Rhea" id="RHEA:23704"/>
        <dbReference type="ChEBI" id="CHEBI:15377"/>
        <dbReference type="ChEBI" id="CHEBI:15378"/>
        <dbReference type="ChEBI" id="CHEBI:15740"/>
        <dbReference type="ChEBI" id="CHEBI:37565"/>
        <dbReference type="ChEBI" id="CHEBI:43474"/>
        <dbReference type="ChEBI" id="CHEBI:58614"/>
        <dbReference type="EC" id="3.5.4.25"/>
    </reaction>
</comment>
<keyword evidence="7 14" id="KW-0479">Metal-binding</keyword>
<dbReference type="PANTHER" id="PTHR21327:SF18">
    <property type="entry name" value="3,4-DIHYDROXY-2-BUTANONE 4-PHOSPHATE SYNTHASE"/>
    <property type="match status" value="1"/>
</dbReference>
<comment type="similarity">
    <text evidence="14">Belongs to the GTP cyclohydrolase II family.</text>
</comment>
<comment type="pathway">
    <text evidence="4">Cofactor biosynthesis; riboflavin biosynthesis; 2-hydroxy-3-oxobutyl phosphate from D-ribulose 5-phosphate: step 1/1.</text>
</comment>
<dbReference type="FunFam" id="3.40.50.10990:FF:000001">
    <property type="entry name" value="Riboflavin biosynthesis protein RibBA"/>
    <property type="match status" value="1"/>
</dbReference>
<feature type="binding site" evidence="14">
    <location>
        <position position="353"/>
    </location>
    <ligand>
        <name>Zn(2+)</name>
        <dbReference type="ChEBI" id="CHEBI:29105"/>
        <note>catalytic</note>
    </ligand>
</feature>
<evidence type="ECO:0000256" key="8">
    <source>
        <dbReference type="ARBA" id="ARBA00022741"/>
    </source>
</evidence>
<accession>A0A919G540</accession>
<evidence type="ECO:0000256" key="2">
    <source>
        <dbReference type="ARBA" id="ARBA00002284"/>
    </source>
</evidence>
<dbReference type="InterPro" id="IPR036144">
    <property type="entry name" value="RibA-like_sf"/>
</dbReference>
<keyword evidence="9 14" id="KW-0378">Hydrolase</keyword>
<reference evidence="17" key="1">
    <citation type="journal article" date="2014" name="Int. J. Syst. Evol. Microbiol.">
        <title>Complete genome sequence of Corynebacterium casei LMG S-19264T (=DSM 44701T), isolated from a smear-ripened cheese.</title>
        <authorList>
            <consortium name="US DOE Joint Genome Institute (JGI-PGF)"/>
            <person name="Walter F."/>
            <person name="Albersmeier A."/>
            <person name="Kalinowski J."/>
            <person name="Ruckert C."/>
        </authorList>
    </citation>
    <scope>NUCLEOTIDE SEQUENCE</scope>
    <source>
        <strain evidence="17">CGMCC 4.7398</strain>
    </source>
</reference>
<dbReference type="Pfam" id="PF00926">
    <property type="entry name" value="DHBP_synthase"/>
    <property type="match status" value="1"/>
</dbReference>
<keyword evidence="10 14" id="KW-0862">Zinc</keyword>
<dbReference type="NCBIfam" id="TIGR00505">
    <property type="entry name" value="ribA"/>
    <property type="match status" value="1"/>
</dbReference>
<evidence type="ECO:0000256" key="10">
    <source>
        <dbReference type="ARBA" id="ARBA00022833"/>
    </source>
</evidence>
<dbReference type="CDD" id="cd00641">
    <property type="entry name" value="GTP_cyclohydro2"/>
    <property type="match status" value="1"/>
</dbReference>
<evidence type="ECO:0000256" key="9">
    <source>
        <dbReference type="ARBA" id="ARBA00022801"/>
    </source>
</evidence>
<feature type="active site" description="Nucleophile" evidence="14">
    <location>
        <position position="414"/>
    </location>
</feature>
<comment type="function">
    <text evidence="2">Catalyzes the conversion of D-ribulose 5-phosphate to formate and 3,4-dihydroxy-2-butanone 4-phosphate.</text>
</comment>
<organism evidence="17 18">
    <name type="scientific">Promicromonospora soli</name>
    <dbReference type="NCBI Taxonomy" id="2035533"/>
    <lineage>
        <taxon>Bacteria</taxon>
        <taxon>Bacillati</taxon>
        <taxon>Actinomycetota</taxon>
        <taxon>Actinomycetes</taxon>
        <taxon>Micrococcales</taxon>
        <taxon>Promicromonosporaceae</taxon>
        <taxon>Promicromonospora</taxon>
    </lineage>
</organism>
<feature type="active site" description="Proton acceptor" evidence="14">
    <location>
        <position position="412"/>
    </location>
</feature>
<feature type="binding site" evidence="14">
    <location>
        <begin position="335"/>
        <end position="339"/>
    </location>
    <ligand>
        <name>GTP</name>
        <dbReference type="ChEBI" id="CHEBI:37565"/>
    </ligand>
</feature>
<feature type="coiled-coil region" evidence="15">
    <location>
        <begin position="486"/>
        <end position="513"/>
    </location>
</feature>
<evidence type="ECO:0000256" key="13">
    <source>
        <dbReference type="ARBA" id="ARBA00049295"/>
    </source>
</evidence>
<feature type="binding site" evidence="14">
    <location>
        <position position="435"/>
    </location>
    <ligand>
        <name>GTP</name>
        <dbReference type="ChEBI" id="CHEBI:37565"/>
    </ligand>
</feature>
<feature type="binding site" evidence="14">
    <location>
        <position position="400"/>
    </location>
    <ligand>
        <name>GTP</name>
        <dbReference type="ChEBI" id="CHEBI:37565"/>
    </ligand>
</feature>
<feature type="binding site" evidence="14">
    <location>
        <position position="440"/>
    </location>
    <ligand>
        <name>GTP</name>
        <dbReference type="ChEBI" id="CHEBI:37565"/>
    </ligand>
</feature>
<dbReference type="PANTHER" id="PTHR21327">
    <property type="entry name" value="GTP CYCLOHYDROLASE II-RELATED"/>
    <property type="match status" value="1"/>
</dbReference>
<dbReference type="InterPro" id="IPR000926">
    <property type="entry name" value="RibA"/>
</dbReference>
<evidence type="ECO:0000256" key="15">
    <source>
        <dbReference type="SAM" id="Coils"/>
    </source>
</evidence>
<evidence type="ECO:0000256" key="1">
    <source>
        <dbReference type="ARBA" id="ARBA00000141"/>
    </source>
</evidence>
<gene>
    <name evidence="14" type="primary">ribA</name>
    <name evidence="17" type="ORF">GCM10017772_39580</name>
</gene>
<dbReference type="HAMAP" id="MF_00179">
    <property type="entry name" value="RibA"/>
    <property type="match status" value="1"/>
</dbReference>
<dbReference type="GO" id="GO:0008270">
    <property type="term" value="F:zinc ion binding"/>
    <property type="evidence" value="ECO:0007669"/>
    <property type="project" value="UniProtKB-UniRule"/>
</dbReference>
<keyword evidence="11 14" id="KW-0342">GTP-binding</keyword>
<evidence type="ECO:0000256" key="4">
    <source>
        <dbReference type="ARBA" id="ARBA00004904"/>
    </source>
</evidence>